<accession>A0A1B1Z8I6</accession>
<evidence type="ECO:0000313" key="3">
    <source>
        <dbReference type="Proteomes" id="UP000077412"/>
    </source>
</evidence>
<dbReference type="Gene3D" id="3.20.20.370">
    <property type="entry name" value="Glycoside hydrolase/deacetylase"/>
    <property type="match status" value="1"/>
</dbReference>
<dbReference type="InterPro" id="IPR002509">
    <property type="entry name" value="NODB_dom"/>
</dbReference>
<keyword evidence="3" id="KW-1185">Reference proteome</keyword>
<dbReference type="InterPro" id="IPR050248">
    <property type="entry name" value="Polysacc_deacetylase_ArnD"/>
</dbReference>
<dbReference type="InterPro" id="IPR012854">
    <property type="entry name" value="Cu_amine_oxidase-like_N"/>
</dbReference>
<sequence length="387" mass="42826">MKSRSLALVTLFFALFLFVLVKPAKADHGSSLIFAAHNDKILFDLSPAPRAVNGVSYVPVRSFSKHFGFQVDWIAATGEIRLTKGAQVITLNTKTKQFIQGNSSVPFSYININNSLLVPYRQISEAFGYNVSFSYKGPIARVSDANAKLTLDQLYETNKTQIEAYRKAHTPPPPKPPAPSPARRAFLTFDDGPNKHTAGILDYLKANNLKATFFVLKPNADNNPVLIKRMFNDGHTIACHGVTHDKSKFYSSPSAAVGEMKSCFDSVKKITGGAASNVIRTPYGSKPYMTDSYRTAMNQAGYKMWDWNVDSLDWSYNSATKTSAYTNEQINAVIKSGAAPLVLLHDRIDTVAILKSIVPNLKSKGYTSLPITSSIQPYNFWNKYVLK</sequence>
<dbReference type="EMBL" id="CP016761">
    <property type="protein sequence ID" value="ANX13730.1"/>
    <property type="molecule type" value="Genomic_DNA"/>
</dbReference>
<dbReference type="Pfam" id="PF07833">
    <property type="entry name" value="Cu_amine_oxidN1"/>
    <property type="match status" value="1"/>
</dbReference>
<dbReference type="InterPro" id="IPR011330">
    <property type="entry name" value="Glyco_hydro/deAcase_b/a-brl"/>
</dbReference>
<dbReference type="OrthoDB" id="258610at2"/>
<dbReference type="RefSeq" id="WP_066292968.1">
    <property type="nucleotide sequence ID" value="NZ_CP016761.1"/>
</dbReference>
<reference evidence="2 3" key="1">
    <citation type="submission" date="2016-08" db="EMBL/GenBank/DDBJ databases">
        <title>Complete genome sequence of Fictibacillus arsenicus G25-54, a strain with toxicity to nematodes and a potential arsenic-resistance activity.</title>
        <authorList>
            <person name="Zheng Z."/>
        </authorList>
    </citation>
    <scope>NUCLEOTIDE SEQUENCE [LARGE SCALE GENOMIC DNA]</scope>
    <source>
        <strain evidence="2 3">G25-54</strain>
    </source>
</reference>
<dbReference type="KEGG" id="far:ABE41_017105"/>
<proteinExistence type="predicted"/>
<dbReference type="PANTHER" id="PTHR10587">
    <property type="entry name" value="GLYCOSYL TRANSFERASE-RELATED"/>
    <property type="match status" value="1"/>
</dbReference>
<dbReference type="Proteomes" id="UP000077412">
    <property type="component" value="Chromosome"/>
</dbReference>
<dbReference type="CDD" id="cd10944">
    <property type="entry name" value="CE4_SmPgdA_like"/>
    <property type="match status" value="1"/>
</dbReference>
<dbReference type="PANTHER" id="PTHR10587:SF125">
    <property type="entry name" value="POLYSACCHARIDE DEACETYLASE YHEN-RELATED"/>
    <property type="match status" value="1"/>
</dbReference>
<evidence type="ECO:0000313" key="2">
    <source>
        <dbReference type="EMBL" id="ANX13730.1"/>
    </source>
</evidence>
<organism evidence="2 3">
    <name type="scientific">Fictibacillus arsenicus</name>
    <dbReference type="NCBI Taxonomy" id="255247"/>
    <lineage>
        <taxon>Bacteria</taxon>
        <taxon>Bacillati</taxon>
        <taxon>Bacillota</taxon>
        <taxon>Bacilli</taxon>
        <taxon>Bacillales</taxon>
        <taxon>Fictibacillaceae</taxon>
        <taxon>Fictibacillus</taxon>
    </lineage>
</organism>
<evidence type="ECO:0000259" key="1">
    <source>
        <dbReference type="PROSITE" id="PS51677"/>
    </source>
</evidence>
<dbReference type="Gene3D" id="3.30.457.10">
    <property type="entry name" value="Copper amine oxidase-like, N-terminal domain"/>
    <property type="match status" value="1"/>
</dbReference>
<feature type="domain" description="NodB homology" evidence="1">
    <location>
        <begin position="183"/>
        <end position="369"/>
    </location>
</feature>
<dbReference type="Pfam" id="PF01522">
    <property type="entry name" value="Polysacc_deac_1"/>
    <property type="match status" value="1"/>
</dbReference>
<dbReference type="SUPFAM" id="SSF55383">
    <property type="entry name" value="Copper amine oxidase, domain N"/>
    <property type="match status" value="1"/>
</dbReference>
<protein>
    <recommendedName>
        <fullName evidence="1">NodB homology domain-containing protein</fullName>
    </recommendedName>
</protein>
<dbReference type="PROSITE" id="PS51677">
    <property type="entry name" value="NODB"/>
    <property type="match status" value="1"/>
</dbReference>
<dbReference type="AlphaFoldDB" id="A0A1B1Z8I6"/>
<name>A0A1B1Z8I6_9BACL</name>
<dbReference type="SUPFAM" id="SSF88713">
    <property type="entry name" value="Glycoside hydrolase/deacetylase"/>
    <property type="match status" value="1"/>
</dbReference>
<dbReference type="InterPro" id="IPR036582">
    <property type="entry name" value="Mao_N_sf"/>
</dbReference>
<dbReference type="STRING" id="255247.ABE41_017105"/>
<gene>
    <name evidence="2" type="ORF">ABE41_017105</name>
</gene>
<dbReference type="GO" id="GO:0016810">
    <property type="term" value="F:hydrolase activity, acting on carbon-nitrogen (but not peptide) bonds"/>
    <property type="evidence" value="ECO:0007669"/>
    <property type="project" value="InterPro"/>
</dbReference>
<dbReference type="GO" id="GO:0005975">
    <property type="term" value="P:carbohydrate metabolic process"/>
    <property type="evidence" value="ECO:0007669"/>
    <property type="project" value="InterPro"/>
</dbReference>